<dbReference type="Pfam" id="PF00106">
    <property type="entry name" value="adh_short"/>
    <property type="match status" value="1"/>
</dbReference>
<dbReference type="Proteomes" id="UP001501586">
    <property type="component" value="Unassembled WGS sequence"/>
</dbReference>
<evidence type="ECO:0000313" key="3">
    <source>
        <dbReference type="EMBL" id="GAA4284162.1"/>
    </source>
</evidence>
<dbReference type="PRINTS" id="PR00080">
    <property type="entry name" value="SDRFAMILY"/>
</dbReference>
<organism evidence="3 4">
    <name type="scientific">Brevibacterium daeguense</name>
    <dbReference type="NCBI Taxonomy" id="909936"/>
    <lineage>
        <taxon>Bacteria</taxon>
        <taxon>Bacillati</taxon>
        <taxon>Actinomycetota</taxon>
        <taxon>Actinomycetes</taxon>
        <taxon>Micrococcales</taxon>
        <taxon>Brevibacteriaceae</taxon>
        <taxon>Brevibacterium</taxon>
    </lineage>
</organism>
<evidence type="ECO:0000256" key="1">
    <source>
        <dbReference type="ARBA" id="ARBA00023002"/>
    </source>
</evidence>
<proteinExistence type="inferred from homology"/>
<comment type="similarity">
    <text evidence="2">Belongs to the short-chain dehydrogenases/reductases (SDR) family.</text>
</comment>
<evidence type="ECO:0000256" key="2">
    <source>
        <dbReference type="RuleBase" id="RU000363"/>
    </source>
</evidence>
<evidence type="ECO:0000313" key="4">
    <source>
        <dbReference type="Proteomes" id="UP001501586"/>
    </source>
</evidence>
<dbReference type="InterPro" id="IPR036291">
    <property type="entry name" value="NAD(P)-bd_dom_sf"/>
</dbReference>
<dbReference type="PANTHER" id="PTHR43157">
    <property type="entry name" value="PHOSPHATIDYLINOSITOL-GLYCAN BIOSYNTHESIS CLASS F PROTEIN-RELATED"/>
    <property type="match status" value="1"/>
</dbReference>
<keyword evidence="4" id="KW-1185">Reference proteome</keyword>
<name>A0ABP8EJL2_9MICO</name>
<protein>
    <submittedName>
        <fullName evidence="3">SDR family oxidoreductase</fullName>
    </submittedName>
</protein>
<dbReference type="PANTHER" id="PTHR43157:SF31">
    <property type="entry name" value="PHOSPHATIDYLINOSITOL-GLYCAN BIOSYNTHESIS CLASS F PROTEIN"/>
    <property type="match status" value="1"/>
</dbReference>
<dbReference type="InterPro" id="IPR002347">
    <property type="entry name" value="SDR_fam"/>
</dbReference>
<dbReference type="PRINTS" id="PR00081">
    <property type="entry name" value="GDHRDH"/>
</dbReference>
<sequence length="272" mass="29659">MTDRERIVLITGATSGLGRELSHVLSTEPGRLILHGRDPDKLKTLRNELSHSQAEIDTVTADLAEQAEVHQLADDVTGLTEYLSVLVNNAGIGKGRSDARELSPDGYELRLAVNHLAPFALTLRLLPLLEAGAPSRVVNVASAAQQPIDFDDLHLAREYSGSRAYAQSKLAMIATGFHLAERLPPRLVTVNSLHPATLMPTAMVREGYGYSVDDLDTGVAAVKRLIDSPELEGVSGRYFSRTEQSRAIAAAYSPEVQLRLWDISQELTDTRL</sequence>
<dbReference type="EMBL" id="BAABAZ010000005">
    <property type="protein sequence ID" value="GAA4284162.1"/>
    <property type="molecule type" value="Genomic_DNA"/>
</dbReference>
<comment type="caution">
    <text evidence="3">The sequence shown here is derived from an EMBL/GenBank/DDBJ whole genome shotgun (WGS) entry which is preliminary data.</text>
</comment>
<keyword evidence="1" id="KW-0560">Oxidoreductase</keyword>
<gene>
    <name evidence="3" type="ORF">GCM10022261_16930</name>
</gene>
<dbReference type="Gene3D" id="3.40.50.720">
    <property type="entry name" value="NAD(P)-binding Rossmann-like Domain"/>
    <property type="match status" value="1"/>
</dbReference>
<reference evidence="4" key="1">
    <citation type="journal article" date="2019" name="Int. J. Syst. Evol. Microbiol.">
        <title>The Global Catalogue of Microorganisms (GCM) 10K type strain sequencing project: providing services to taxonomists for standard genome sequencing and annotation.</title>
        <authorList>
            <consortium name="The Broad Institute Genomics Platform"/>
            <consortium name="The Broad Institute Genome Sequencing Center for Infectious Disease"/>
            <person name="Wu L."/>
            <person name="Ma J."/>
        </authorList>
    </citation>
    <scope>NUCLEOTIDE SEQUENCE [LARGE SCALE GENOMIC DNA]</scope>
    <source>
        <strain evidence="4">JCM 17458</strain>
    </source>
</reference>
<dbReference type="SUPFAM" id="SSF51735">
    <property type="entry name" value="NAD(P)-binding Rossmann-fold domains"/>
    <property type="match status" value="1"/>
</dbReference>
<accession>A0ABP8EJL2</accession>